<proteinExistence type="predicted"/>
<feature type="chain" id="PRO_5046338269" description="Reverse transcriptase domain-containing protein" evidence="1">
    <location>
        <begin position="26"/>
        <end position="704"/>
    </location>
</feature>
<dbReference type="InterPro" id="IPR036397">
    <property type="entry name" value="RNaseH_sf"/>
</dbReference>
<keyword evidence="1" id="KW-0732">Signal</keyword>
<dbReference type="SUPFAM" id="SSF53098">
    <property type="entry name" value="Ribonuclease H-like"/>
    <property type="match status" value="1"/>
</dbReference>
<dbReference type="InterPro" id="IPR000477">
    <property type="entry name" value="RT_dom"/>
</dbReference>
<dbReference type="PANTHER" id="PTHR46890:SF28">
    <property type="entry name" value="REVERSE TRANSCRIPTASE DOMAIN-CONTAINING PROTEIN"/>
    <property type="match status" value="1"/>
</dbReference>
<evidence type="ECO:0008006" key="6">
    <source>
        <dbReference type="Google" id="ProtNLM"/>
    </source>
</evidence>
<dbReference type="SUPFAM" id="SSF56672">
    <property type="entry name" value="DNA/RNA polymerases"/>
    <property type="match status" value="1"/>
</dbReference>
<dbReference type="Pfam" id="PF00078">
    <property type="entry name" value="RVT_1"/>
    <property type="match status" value="1"/>
</dbReference>
<feature type="domain" description="RNase H type-1" evidence="3">
    <location>
        <begin position="531"/>
        <end position="615"/>
    </location>
</feature>
<organism evidence="4 5">
    <name type="scientific">Coffea arabica</name>
    <name type="common">Arabian coffee</name>
    <dbReference type="NCBI Taxonomy" id="13443"/>
    <lineage>
        <taxon>Eukaryota</taxon>
        <taxon>Viridiplantae</taxon>
        <taxon>Streptophyta</taxon>
        <taxon>Embryophyta</taxon>
        <taxon>Tracheophyta</taxon>
        <taxon>Spermatophyta</taxon>
        <taxon>Magnoliopsida</taxon>
        <taxon>eudicotyledons</taxon>
        <taxon>Gunneridae</taxon>
        <taxon>Pentapetalae</taxon>
        <taxon>asterids</taxon>
        <taxon>lamiids</taxon>
        <taxon>Gentianales</taxon>
        <taxon>Rubiaceae</taxon>
        <taxon>Ixoroideae</taxon>
        <taxon>Gardenieae complex</taxon>
        <taxon>Bertiereae - Coffeeae clade</taxon>
        <taxon>Coffeeae</taxon>
        <taxon>Coffea</taxon>
    </lineage>
</organism>
<protein>
    <recommendedName>
        <fullName evidence="6">Reverse transcriptase domain-containing protein</fullName>
    </recommendedName>
</protein>
<dbReference type="GeneID" id="140016846"/>
<feature type="signal peptide" evidence="1">
    <location>
        <begin position="1"/>
        <end position="25"/>
    </location>
</feature>
<dbReference type="InterPro" id="IPR052343">
    <property type="entry name" value="Retrotransposon-Effector_Assoc"/>
</dbReference>
<dbReference type="InterPro" id="IPR002156">
    <property type="entry name" value="RNaseH_domain"/>
</dbReference>
<dbReference type="RefSeq" id="XP_071926977.1">
    <property type="nucleotide sequence ID" value="XM_072070876.1"/>
</dbReference>
<dbReference type="CDD" id="cd06222">
    <property type="entry name" value="RNase_H_like"/>
    <property type="match status" value="1"/>
</dbReference>
<dbReference type="InterPro" id="IPR043502">
    <property type="entry name" value="DNA/RNA_pol_sf"/>
</dbReference>
<evidence type="ECO:0000259" key="3">
    <source>
        <dbReference type="Pfam" id="PF13456"/>
    </source>
</evidence>
<accession>A0ABM4W5A5</accession>
<dbReference type="PANTHER" id="PTHR46890">
    <property type="entry name" value="NON-LTR RETROLELEMENT REVERSE TRANSCRIPTASE-LIKE PROTEIN-RELATED"/>
    <property type="match status" value="1"/>
</dbReference>
<dbReference type="InterPro" id="IPR044730">
    <property type="entry name" value="RNase_H-like_dom_plant"/>
</dbReference>
<dbReference type="Pfam" id="PF13456">
    <property type="entry name" value="RVT_3"/>
    <property type="match status" value="1"/>
</dbReference>
<reference evidence="5" key="1">
    <citation type="submission" date="2025-08" db="UniProtKB">
        <authorList>
            <consortium name="RefSeq"/>
        </authorList>
    </citation>
    <scope>IDENTIFICATION</scope>
    <source>
        <tissue evidence="5">Leaves</tissue>
    </source>
</reference>
<name>A0ABM4W5A5_COFAR</name>
<dbReference type="Proteomes" id="UP001652660">
    <property type="component" value="Chromosome 11c"/>
</dbReference>
<sequence length="704" mass="79060">MGFRRKRMAGLRIWQLLSLRTCCHSLARSGTALGVYIYVVGPDPKIPRSFSFSDFRPINLYNFVNKIISKLLARRLESVLPKIISPQQSVFVMRRFGFGEQWLDMVWRLILLCHFLVLVNGKPCGFFRSSQGLRQGDPLSLILFIIAAEVLSRRLSELPGDSRFVPFFVTRDSPALAHLAYADDIIIFCNGDKRSLRRVITQVTGFSPKSLPVNYLGCRLFGGRRVKALFADLLNKVSQWIASWHGRWLSMSARALLIKHVLSSMPIHIVAVLEPLRRDVSDLELMFTRRGQSLWAHFMRARYFESLHPNQGPFSAQVSASCKRMLGVRSTMEHWLKWDLSREEVAFWWDNWSVLGPLAWRYPELALDAKVSDFLREGRWDYLALASLPSVIGGGGSGILFLLWLGSGQPSLVIGSLGGFLRELETLEHVFSTGQLANGTWAFFERSLGFSTPILTARNMSKFEGHKLSGAQVWALIVNELRMLIRVHFPGIVALPCQWEVLLEVLTAARRVLTAKVVRWVFSMGGYFKLNTDGCATAEAHNFLLGLHLGRQVGISRLIVESDYLVLINCLRGGWGVPAAIRPVVRAIRPVTSGCHQFSHCFREGNTVADSLATYGAASCSRSLFTAASQLPPHTRGLLSLDMQNFCNFRFSLRRKRIMSCSLVTDYKAVLSPQGFGLVVEVAEDRASGPWFEPCCQQVAEGGE</sequence>
<evidence type="ECO:0000256" key="1">
    <source>
        <dbReference type="SAM" id="SignalP"/>
    </source>
</evidence>
<dbReference type="InterPro" id="IPR012337">
    <property type="entry name" value="RNaseH-like_sf"/>
</dbReference>
<gene>
    <name evidence="5" type="primary">LOC140016846</name>
</gene>
<evidence type="ECO:0000313" key="4">
    <source>
        <dbReference type="Proteomes" id="UP001652660"/>
    </source>
</evidence>
<evidence type="ECO:0000313" key="5">
    <source>
        <dbReference type="RefSeq" id="XP_071926977.1"/>
    </source>
</evidence>
<keyword evidence="4" id="KW-1185">Reference proteome</keyword>
<evidence type="ECO:0000259" key="2">
    <source>
        <dbReference type="Pfam" id="PF00078"/>
    </source>
</evidence>
<dbReference type="Gene3D" id="3.30.420.10">
    <property type="entry name" value="Ribonuclease H-like superfamily/Ribonuclease H"/>
    <property type="match status" value="1"/>
</dbReference>
<feature type="domain" description="Reverse transcriptase" evidence="2">
    <location>
        <begin position="95"/>
        <end position="204"/>
    </location>
</feature>